<gene>
    <name evidence="1" type="ORF">HRI96_01450</name>
</gene>
<dbReference type="EMBL" id="CP054257">
    <property type="protein sequence ID" value="QTQ10975.1"/>
    <property type="molecule type" value="Genomic_DNA"/>
</dbReference>
<dbReference type="Proteomes" id="UP000671995">
    <property type="component" value="Chromosome"/>
</dbReference>
<sequence>MNYLVSISSFIKHAALVFLGCFSLIFLSCSIDTDIEISSVKSGGVSAETGAASHNGGSAAVVAGNSASATTGAGAAESSAQAAGSGIAGASAQRVPEGNADSADIKYNSSLGPALTSLVNTLLNASQPNSQAAFKPSSEEAARQSFFDAAEIREGLKKAGFTDVVCLASKDSSLKINAKLPSLTTSFLFQTVYRTKTGIALKLSPETLQSLLKIMPQDLQTCADLLMASVFTGEAMTQKEYKELIGSVYGQEIASELERSLLSIKLTFSGKTETFTVPLIEILTLQNEKIFSL</sequence>
<name>A0A975EYG4_9SPIR</name>
<protein>
    <submittedName>
        <fullName evidence="1">Uncharacterized protein</fullName>
    </submittedName>
</protein>
<dbReference type="RefSeq" id="WP_210117769.1">
    <property type="nucleotide sequence ID" value="NZ_CP054257.1"/>
</dbReference>
<proteinExistence type="predicted"/>
<evidence type="ECO:0000313" key="2">
    <source>
        <dbReference type="Proteomes" id="UP000671995"/>
    </source>
</evidence>
<organism evidence="1 2">
    <name type="scientific">Treponema parvum</name>
    <dbReference type="NCBI Taxonomy" id="138851"/>
    <lineage>
        <taxon>Bacteria</taxon>
        <taxon>Pseudomonadati</taxon>
        <taxon>Spirochaetota</taxon>
        <taxon>Spirochaetia</taxon>
        <taxon>Spirochaetales</taxon>
        <taxon>Treponemataceae</taxon>
        <taxon>Treponema</taxon>
    </lineage>
</organism>
<dbReference type="AlphaFoldDB" id="A0A975EYG4"/>
<reference evidence="1" key="2">
    <citation type="journal article" date="2021" name="Microbiol. Resour. Announc.">
        <title>Complete Genome Sequences of Three Human Oral Treponema parvum Isolates.</title>
        <authorList>
            <person name="Zeng H."/>
            <person name="Watt R.M."/>
        </authorList>
    </citation>
    <scope>NUCLEOTIDE SEQUENCE</scope>
    <source>
        <strain evidence="1">ATCC 700773</strain>
    </source>
</reference>
<evidence type="ECO:0000313" key="1">
    <source>
        <dbReference type="EMBL" id="QTQ10975.1"/>
    </source>
</evidence>
<reference evidence="1" key="1">
    <citation type="submission" date="2020-05" db="EMBL/GenBank/DDBJ databases">
        <authorList>
            <person name="Zeng H."/>
            <person name="Chan Y.K."/>
            <person name="Watt R.M."/>
        </authorList>
    </citation>
    <scope>NUCLEOTIDE SEQUENCE</scope>
    <source>
        <strain evidence="1">ATCC 700773</strain>
    </source>
</reference>
<accession>A0A975EYG4</accession>